<proteinExistence type="predicted"/>
<dbReference type="InterPro" id="IPR050557">
    <property type="entry name" value="RTX_toxin/Mannuronan_C5-epim"/>
</dbReference>
<dbReference type="SUPFAM" id="SSF51120">
    <property type="entry name" value="beta-Roll"/>
    <property type="match status" value="1"/>
</dbReference>
<dbReference type="InterPro" id="IPR018511">
    <property type="entry name" value="Hemolysin-typ_Ca-bd_CS"/>
</dbReference>
<dbReference type="AlphaFoldDB" id="A0A381DKS0"/>
<evidence type="ECO:0000256" key="1">
    <source>
        <dbReference type="ARBA" id="ARBA00004613"/>
    </source>
</evidence>
<reference evidence="3 4" key="1">
    <citation type="submission" date="2018-06" db="EMBL/GenBank/DDBJ databases">
        <authorList>
            <consortium name="Pathogen Informatics"/>
            <person name="Doyle S."/>
        </authorList>
    </citation>
    <scope>NUCLEOTIDE SEQUENCE [LARGE SCALE GENOMIC DNA]</scope>
    <source>
        <strain evidence="3 4">NCTC12475</strain>
    </source>
</reference>
<dbReference type="Pfam" id="PF00353">
    <property type="entry name" value="HemolysinCabind"/>
    <property type="match status" value="1"/>
</dbReference>
<dbReference type="GO" id="GO:0005576">
    <property type="term" value="C:extracellular region"/>
    <property type="evidence" value="ECO:0007669"/>
    <property type="project" value="UniProtKB-SubCell"/>
</dbReference>
<evidence type="ECO:0000313" key="3">
    <source>
        <dbReference type="EMBL" id="SUX11302.1"/>
    </source>
</evidence>
<evidence type="ECO:0000256" key="2">
    <source>
        <dbReference type="ARBA" id="ARBA00022525"/>
    </source>
</evidence>
<dbReference type="PRINTS" id="PR00313">
    <property type="entry name" value="CABNDNGRPT"/>
</dbReference>
<gene>
    <name evidence="3" type="primary">lktA_1</name>
    <name evidence="3" type="ORF">NCTC12475_01519</name>
</gene>
<keyword evidence="2" id="KW-0964">Secreted</keyword>
<dbReference type="PANTHER" id="PTHR38340">
    <property type="entry name" value="S-LAYER PROTEIN"/>
    <property type="match status" value="1"/>
</dbReference>
<keyword evidence="4" id="KW-1185">Reference proteome</keyword>
<dbReference type="GeneID" id="93090163"/>
<dbReference type="Proteomes" id="UP000254920">
    <property type="component" value="Unassembled WGS sequence"/>
</dbReference>
<evidence type="ECO:0000313" key="4">
    <source>
        <dbReference type="Proteomes" id="UP000254920"/>
    </source>
</evidence>
<dbReference type="PANTHER" id="PTHR38340:SF1">
    <property type="entry name" value="S-LAYER PROTEIN"/>
    <property type="match status" value="1"/>
</dbReference>
<organism evidence="3 4">
    <name type="scientific">Campylobacter sputorum subsp. sputorum</name>
    <dbReference type="NCBI Taxonomy" id="32024"/>
    <lineage>
        <taxon>Bacteria</taxon>
        <taxon>Pseudomonadati</taxon>
        <taxon>Campylobacterota</taxon>
        <taxon>Epsilonproteobacteria</taxon>
        <taxon>Campylobacterales</taxon>
        <taxon>Campylobacteraceae</taxon>
        <taxon>Campylobacter</taxon>
    </lineage>
</organism>
<dbReference type="GO" id="GO:0005509">
    <property type="term" value="F:calcium ion binding"/>
    <property type="evidence" value="ECO:0007669"/>
    <property type="project" value="InterPro"/>
</dbReference>
<dbReference type="EMBL" id="UFVD01000001">
    <property type="protein sequence ID" value="SUX11302.1"/>
    <property type="molecule type" value="Genomic_DNA"/>
</dbReference>
<dbReference type="Gene3D" id="2.150.10.10">
    <property type="entry name" value="Serralysin-like metalloprotease, C-terminal"/>
    <property type="match status" value="2"/>
</dbReference>
<dbReference type="OrthoDB" id="5361359at2"/>
<protein>
    <submittedName>
        <fullName evidence="3">Ig family protein</fullName>
    </submittedName>
</protein>
<accession>A0A381DKS0</accession>
<name>A0A381DKS0_9BACT</name>
<comment type="subcellular location">
    <subcellularLocation>
        <location evidence="1">Secreted</location>
    </subcellularLocation>
</comment>
<dbReference type="InterPro" id="IPR001343">
    <property type="entry name" value="Hemolysn_Ca-bd"/>
</dbReference>
<sequence>MSVNTATEVLARNASNVDVSKVIDTSISAINNIFDMVDSVKKELANGVPANNTSISFDKFMDLISKAKGPFGSTLSILDDMKHTLETGGKITDGQILGALSNIVGMAANAAMLANPVIGNVIGIVSSAIAGLATLLKDTTIAQDIVDTSLGIFYKVIENLQSQGVDFSNSLINPAEFPVTLNDLWFEISGKYKDTLIGDDKDNVLDGGRGNDVLRGKGGNDTLIGGTGQDKIYGGEGDDILDGGQGWDYIEGNKGNDILYGGNGLDTLKGGLGDDTYFFKKNDGMDTIKDMPLINVGNQDGGFDTIKFDKSVRKEDITFLNIAGVLSIRYGKGDSGLISVFGQFTDDRRAIEKIELADGEFITKDQIAKVTQDLNAYAREHWIIATHNNVQNNADMMNMVMNSWQNA</sequence>
<dbReference type="PROSITE" id="PS00330">
    <property type="entry name" value="HEMOLYSIN_CALCIUM"/>
    <property type="match status" value="3"/>
</dbReference>
<dbReference type="RefSeq" id="WP_089182043.1">
    <property type="nucleotide sequence ID" value="NZ_CP043427.1"/>
</dbReference>
<dbReference type="InterPro" id="IPR011049">
    <property type="entry name" value="Serralysin-like_metalloprot_C"/>
</dbReference>